<organism evidence="2 3">
    <name type="scientific">Nocardia vulneris</name>
    <dbReference type="NCBI Taxonomy" id="1141657"/>
    <lineage>
        <taxon>Bacteria</taxon>
        <taxon>Bacillati</taxon>
        <taxon>Actinomycetota</taxon>
        <taxon>Actinomycetes</taxon>
        <taxon>Mycobacteriales</taxon>
        <taxon>Nocardiaceae</taxon>
        <taxon>Nocardia</taxon>
    </lineage>
</organism>
<feature type="region of interest" description="Disordered" evidence="1">
    <location>
        <begin position="65"/>
        <end position="97"/>
    </location>
</feature>
<protein>
    <submittedName>
        <fullName evidence="2">Uncharacterized protein</fullName>
    </submittedName>
</protein>
<evidence type="ECO:0000313" key="3">
    <source>
        <dbReference type="Proteomes" id="UP000031364"/>
    </source>
</evidence>
<evidence type="ECO:0000313" key="2">
    <source>
        <dbReference type="EMBL" id="KIA62838.1"/>
    </source>
</evidence>
<proteinExistence type="predicted"/>
<keyword evidence="3" id="KW-1185">Reference proteome</keyword>
<dbReference type="Proteomes" id="UP000031364">
    <property type="component" value="Unassembled WGS sequence"/>
</dbReference>
<sequence length="97" mass="10228">MTVGEPNANNPSGSGTQKELICDGQARHALVELAGTRLSADQAVQVRVALVDRDGVVVTEQDKVVRPGADDESNSCQDTSDGRVGTEPRGERLPILC</sequence>
<dbReference type="EMBL" id="JNFP01000028">
    <property type="protein sequence ID" value="KIA62838.1"/>
    <property type="molecule type" value="Genomic_DNA"/>
</dbReference>
<name>A0ABR4ZBV5_9NOCA</name>
<reference evidence="2 3" key="1">
    <citation type="journal article" date="2014" name="Int. J. Syst. Evol. Microbiol.">
        <title>Nocardia vulneris sp. nov., isolated from wounds of human patients in North America.</title>
        <authorList>
            <person name="Lasker B.A."/>
            <person name="Bell M."/>
            <person name="Klenk H.P."/>
            <person name="Sproer C."/>
            <person name="Schumann C."/>
            <person name="Schumann P."/>
            <person name="Brown J.M."/>
        </authorList>
    </citation>
    <scope>NUCLEOTIDE SEQUENCE [LARGE SCALE GENOMIC DNA]</scope>
    <source>
        <strain evidence="2 3">W9851</strain>
    </source>
</reference>
<gene>
    <name evidence="2" type="ORF">FG87_23280</name>
</gene>
<evidence type="ECO:0000256" key="1">
    <source>
        <dbReference type="SAM" id="MobiDB-lite"/>
    </source>
</evidence>
<accession>A0ABR4ZBV5</accession>
<comment type="caution">
    <text evidence="2">The sequence shown here is derived from an EMBL/GenBank/DDBJ whole genome shotgun (WGS) entry which is preliminary data.</text>
</comment>
<feature type="compositionally biased region" description="Basic and acidic residues" evidence="1">
    <location>
        <begin position="80"/>
        <end position="97"/>
    </location>
</feature>